<feature type="region of interest" description="Disordered" evidence="2">
    <location>
        <begin position="390"/>
        <end position="457"/>
    </location>
</feature>
<dbReference type="SMART" id="SM01140">
    <property type="entry name" value="Drf_GBD"/>
    <property type="match status" value="1"/>
</dbReference>
<dbReference type="GO" id="GO:0030041">
    <property type="term" value="P:actin filament polymerization"/>
    <property type="evidence" value="ECO:0007669"/>
    <property type="project" value="TreeGrafter"/>
</dbReference>
<dbReference type="PANTHER" id="PTHR45691:SF9">
    <property type="entry name" value="PROTEIN DIAPHANOUS HOMOLOG 3"/>
    <property type="match status" value="1"/>
</dbReference>
<proteinExistence type="predicted"/>
<gene>
    <name evidence="5" type="ORF">D9C73_003746</name>
</gene>
<dbReference type="GO" id="GO:0005884">
    <property type="term" value="C:actin filament"/>
    <property type="evidence" value="ECO:0007669"/>
    <property type="project" value="TreeGrafter"/>
</dbReference>
<feature type="domain" description="GBD/FH3" evidence="3">
    <location>
        <begin position="1"/>
        <end position="340"/>
    </location>
</feature>
<dbReference type="Gene3D" id="6.10.30.30">
    <property type="match status" value="1"/>
</dbReference>
<dbReference type="GO" id="GO:0031267">
    <property type="term" value="F:small GTPase binding"/>
    <property type="evidence" value="ECO:0007669"/>
    <property type="project" value="InterPro"/>
</dbReference>
<organism evidence="5 6">
    <name type="scientific">Collichthys lucidus</name>
    <name type="common">Big head croaker</name>
    <name type="synonym">Sciaena lucida</name>
    <dbReference type="NCBI Taxonomy" id="240159"/>
    <lineage>
        <taxon>Eukaryota</taxon>
        <taxon>Metazoa</taxon>
        <taxon>Chordata</taxon>
        <taxon>Craniata</taxon>
        <taxon>Vertebrata</taxon>
        <taxon>Euteleostomi</taxon>
        <taxon>Actinopterygii</taxon>
        <taxon>Neopterygii</taxon>
        <taxon>Teleostei</taxon>
        <taxon>Neoteleostei</taxon>
        <taxon>Acanthomorphata</taxon>
        <taxon>Eupercaria</taxon>
        <taxon>Sciaenidae</taxon>
        <taxon>Collichthys</taxon>
    </lineage>
</organism>
<dbReference type="Pfam" id="PF06371">
    <property type="entry name" value="Drf_GBD"/>
    <property type="match status" value="1"/>
</dbReference>
<dbReference type="InterPro" id="IPR010472">
    <property type="entry name" value="FH3_dom"/>
</dbReference>
<dbReference type="SMART" id="SM00498">
    <property type="entry name" value="FH2"/>
    <property type="match status" value="1"/>
</dbReference>
<evidence type="ECO:0000313" key="6">
    <source>
        <dbReference type="Proteomes" id="UP000298787"/>
    </source>
</evidence>
<dbReference type="EMBL" id="CM014081">
    <property type="protein sequence ID" value="TKS69679.1"/>
    <property type="molecule type" value="Genomic_DNA"/>
</dbReference>
<keyword evidence="1" id="KW-0175">Coiled coil</keyword>
<keyword evidence="6" id="KW-1185">Reference proteome</keyword>
<feature type="region of interest" description="Disordered" evidence="2">
    <location>
        <begin position="1"/>
        <end position="41"/>
    </location>
</feature>
<dbReference type="Gene3D" id="1.25.10.10">
    <property type="entry name" value="Leucine-rich Repeat Variant"/>
    <property type="match status" value="1"/>
</dbReference>
<dbReference type="AlphaFoldDB" id="A0A4U5U6C1"/>
<dbReference type="InterPro" id="IPR014768">
    <property type="entry name" value="GBD/FH3_dom"/>
</dbReference>
<dbReference type="Pfam" id="PF02181">
    <property type="entry name" value="FH2"/>
    <property type="match status" value="1"/>
</dbReference>
<dbReference type="InterPro" id="IPR042201">
    <property type="entry name" value="FH2_Formin_sf"/>
</dbReference>
<dbReference type="Gene3D" id="1.20.58.2220">
    <property type="entry name" value="Formin, FH2 domain"/>
    <property type="match status" value="1"/>
</dbReference>
<dbReference type="Proteomes" id="UP000298787">
    <property type="component" value="Chromosome 4"/>
</dbReference>
<dbReference type="GO" id="GO:0003779">
    <property type="term" value="F:actin binding"/>
    <property type="evidence" value="ECO:0007669"/>
    <property type="project" value="InterPro"/>
</dbReference>
<dbReference type="Gene3D" id="1.10.238.150">
    <property type="entry name" value="Formin, FH3 diaphanous domain"/>
    <property type="match status" value="1"/>
</dbReference>
<protein>
    <submittedName>
        <fullName evidence="5">Protein diaphanous-like protein 3</fullName>
    </submittedName>
</protein>
<feature type="compositionally biased region" description="Pro residues" evidence="2">
    <location>
        <begin position="404"/>
        <end position="451"/>
    </location>
</feature>
<accession>A0A4U5U6C1</accession>
<evidence type="ECO:0000259" key="4">
    <source>
        <dbReference type="PROSITE" id="PS51444"/>
    </source>
</evidence>
<dbReference type="STRING" id="240159.A0A4U5U6C1"/>
<evidence type="ECO:0000256" key="2">
    <source>
        <dbReference type="SAM" id="MobiDB-lite"/>
    </source>
</evidence>
<dbReference type="InterPro" id="IPR011989">
    <property type="entry name" value="ARM-like"/>
</dbReference>
<name>A0A4U5U6C1_COLLU</name>
<evidence type="ECO:0000259" key="3">
    <source>
        <dbReference type="PROSITE" id="PS51232"/>
    </source>
</evidence>
<dbReference type="InterPro" id="IPR015425">
    <property type="entry name" value="FH2_Formin"/>
</dbReference>
<evidence type="ECO:0000313" key="5">
    <source>
        <dbReference type="EMBL" id="TKS69679.1"/>
    </source>
</evidence>
<evidence type="ECO:0000256" key="1">
    <source>
        <dbReference type="SAM" id="Coils"/>
    </source>
</evidence>
<sequence>MDSYSQRFESKPQKKKGSSHYGTSGYDEGERKPKFGGLRSSHQISPQEFLGELKSGVMDERLFACLDSLRVSLTSNPVSWVQSFGHEGLGLLLDVLERLLFKKQQEKIDKKNQHKVVQCLKAFMNNKYGLDRILGEEKSLALLARAIDPTQSAMMTDVVKLLSAICIVGEDNILEKVLEAITTAGEWRAIERFSPIVQGLQDRSVQLQVACMQLINALVTSPDELDFRLHIRNEFMRCGLKEILPQLTTIRNEALDIQLKVFEEHKEEDMIEFSHRLEDIKSDVFSIVQSTVKDSSAEPYFLSILQHLMLIRNDYLVRPQYFKIIEECVSQIVLHRSGTDPDFSYRKRLDFDEEFLSRQEAQTQLVKCEEKIAELQAELQAFGSQFGAAPLGSSSAQVGQALPSGPPPPPQAPGVPAPPPPPPPPPLPGCPAPPPPPGVPPPFGAPPPPPLGFGGALGSPTHHVLPYGLRPKKDFKPETSMKRLNWSKIRPQEMSEGCFWVLADEDQYANPELLSRVALTFCSQRTAKREEEDLEDKKSIKKRIKELKVLDPKIAQNLSIFLGSFRMPYQEIRRMIVEVDMEQLTEPMIQNLVKHLPEQEQLNALAKYKNEYANLSEPEQFGVVMSGVKRLRPRLNHILFRLQFEEQVNNLRPDILAVNAACDEVRKSRSFGRLLELVLLLGNYMNAGSRNAQSYGFDLSSLCKLKDTKSADQKTTLLHFLAQVCEEEFPNVIRFSEELEHVDRASRVSAENLEKSLRQMERQLLQLERDLETFSSPDDPNDMFFTKMAISFYIRMHSLTSLGDYSVGLL</sequence>
<dbReference type="PROSITE" id="PS51232">
    <property type="entry name" value="GBD_FH3"/>
    <property type="match status" value="1"/>
</dbReference>
<feature type="coiled-coil region" evidence="1">
    <location>
        <begin position="358"/>
        <end position="385"/>
    </location>
</feature>
<dbReference type="Pfam" id="PF06367">
    <property type="entry name" value="Drf_FH3"/>
    <property type="match status" value="1"/>
</dbReference>
<reference evidence="5 6" key="1">
    <citation type="submission" date="2019-01" db="EMBL/GenBank/DDBJ databases">
        <title>Genome Assembly of Collichthys lucidus.</title>
        <authorList>
            <person name="Cai M."/>
            <person name="Xiao S."/>
        </authorList>
    </citation>
    <scope>NUCLEOTIDE SEQUENCE [LARGE SCALE GENOMIC DNA]</scope>
    <source>
        <strain evidence="5">JT15FE1705JMU</strain>
        <tissue evidence="5">Muscle</tissue>
    </source>
</reference>
<dbReference type="InterPro" id="IPR051412">
    <property type="entry name" value="Formin_Homology_Diaphanous_sf"/>
</dbReference>
<dbReference type="SUPFAM" id="SSF101447">
    <property type="entry name" value="Formin homology 2 domain (FH2 domain)"/>
    <property type="match status" value="1"/>
</dbReference>
<feature type="domain" description="FH2" evidence="4">
    <location>
        <begin position="471"/>
        <end position="810"/>
    </location>
</feature>
<dbReference type="SUPFAM" id="SSF48371">
    <property type="entry name" value="ARM repeat"/>
    <property type="match status" value="1"/>
</dbReference>
<dbReference type="InterPro" id="IPR010473">
    <property type="entry name" value="GTPase-bd"/>
</dbReference>
<dbReference type="PROSITE" id="PS51444">
    <property type="entry name" value="FH2"/>
    <property type="match status" value="1"/>
</dbReference>
<dbReference type="InterPro" id="IPR016024">
    <property type="entry name" value="ARM-type_fold"/>
</dbReference>
<dbReference type="SMART" id="SM01139">
    <property type="entry name" value="Drf_FH3"/>
    <property type="match status" value="1"/>
</dbReference>
<dbReference type="PANTHER" id="PTHR45691">
    <property type="entry name" value="PROTEIN DIAPHANOUS"/>
    <property type="match status" value="1"/>
</dbReference>